<dbReference type="AlphaFoldDB" id="A0A4R4YLJ0"/>
<keyword evidence="5" id="KW-1185">Reference proteome</keyword>
<dbReference type="SUPFAM" id="SSF49785">
    <property type="entry name" value="Galactose-binding domain-like"/>
    <property type="match status" value="1"/>
</dbReference>
<dbReference type="InterPro" id="IPR008979">
    <property type="entry name" value="Galactose-bd-like_sf"/>
</dbReference>
<evidence type="ECO:0000256" key="2">
    <source>
        <dbReference type="SAM" id="SignalP"/>
    </source>
</evidence>
<feature type="domain" description="F5/8 type C" evidence="3">
    <location>
        <begin position="396"/>
        <end position="531"/>
    </location>
</feature>
<reference evidence="4 5" key="1">
    <citation type="submission" date="2019-03" db="EMBL/GenBank/DDBJ databases">
        <title>Draft genome sequences of novel Actinobacteria.</title>
        <authorList>
            <person name="Sahin N."/>
            <person name="Ay H."/>
            <person name="Saygin H."/>
        </authorList>
    </citation>
    <scope>NUCLEOTIDE SEQUENCE [LARGE SCALE GENOMIC DNA]</scope>
    <source>
        <strain evidence="4 5">JCM 13523</strain>
    </source>
</reference>
<sequence length="1278" mass="135585">MTRRLLARFLPALLLAGAIAAPQQAQAATMYPSGVGADLGPAPTTLGVKPAAGDDPAGLRTGTEQGRGFWQTDPATGTDYLEFDVDRDYVDEIGTDDVLVTVTYLDRGTGSLELQYDAAANPQADATDLQLTGSGQWKTGIFELTGIGFTNRLGDADIRLFGSADITVAGLRISTAGASVQLGASPIQSGISPRAGDRAENLVTGVQDGRPYWQTDRTAPAPGTNFFYMNVSDTYLYNNRSLVLVSIDYFDAGNGQFGMHYDSPGSTIPDMFKGSEVVRYGDTKTWKTHTFALPDAVLTNRSNGGDFRIHNGDGAVDLKVAAVRVAKVATTLNVTEGLLDLIGTATRVEKAAREGGRDGQYPVGSRAILRQAIDDARTVATTPGATDVQVKQALQALQAKLDAFKPVDTNFASTGTASASGGTGVANVNDGDHQSAWTSGPGDSWLQLDLGKVRPVNDVRVEWAQAYSPDYTVQVSQDGLKFTAVGRTGSPGGNQISRTRFASANARYVRVVMSGAETYIVRELQLRLAPTATPKPRLVNTVNPTEDGVIADFDATSYGADRSGRKDSTKAIQAAIYACQDAGGGTVWLPAGKYKVTDTIEVHAFCTLRGDRRDPDKGRGDYGTVVIADLKSGDDGPSLFRIGGSAGVLGVTTYYPNQNAANPVPYNYTFEVPGGAWIGNENYMMSTIADITMLNSYRGIGVSTMPNDRGNAPSSGQVHESTTIRNIRGTALFEGARAYNGADVGTWENVAFSNSYWATAPASYRPPARAALDTWTRKNGTGLALGDLEWDQFRGIALSDYKTGIHVVTGQRAQFTGSFLDLDIRRTDVGVVVDEMDSRWGWQIAGGRIEGSVKAIENNSQGYVKLTDVAVTGAVEGVVHRMSGKAPSYTQRALPKPTQHLYVVDAPHGIGYLPAADATSAVQKVLDKAGRHGGGIVYLPAGWYRISTHLTVPAKVELRGASAVPNRDQGGASYGTVLHAFEGPNNADGTPLVTLGKSAGLRGLRVFYPENNPGSADGVVAYPYAVRGYAGGNYVINAGFPNTWNGIDLRGDHTVVRKVAGAFFDHAIHLGAGRDARVEGVLSNGNAVTRTGYQQPYWMDEGRIFELVIDKYMRKTAKIVTVDGTTGVTLLNVFAYGFHDGLVVNSGQATAINLGTDNLGDGGFTVKVREGDVEVTNIARYNGATLEGPAVLRNVMAINMVQRSVSVAASGNGSVRIAGNESEPGKYEPGTPVTVTAAPTSDSVFRNWTVAGTEVSTDSTYTFTVTTDQVLTANFTAK</sequence>
<evidence type="ECO:0000259" key="3">
    <source>
        <dbReference type="PROSITE" id="PS50022"/>
    </source>
</evidence>
<feature type="chain" id="PRO_5020190589" evidence="2">
    <location>
        <begin position="28"/>
        <end position="1278"/>
    </location>
</feature>
<dbReference type="Proteomes" id="UP000295124">
    <property type="component" value="Unassembled WGS sequence"/>
</dbReference>
<dbReference type="RefSeq" id="WP_132176421.1">
    <property type="nucleotide sequence ID" value="NZ_SMKX01000190.1"/>
</dbReference>
<name>A0A4R4YLJ0_9ACTN</name>
<dbReference type="InterPro" id="IPR024535">
    <property type="entry name" value="RHGA/B-epi-like_pectate_lyase"/>
</dbReference>
<dbReference type="SUPFAM" id="SSF51126">
    <property type="entry name" value="Pectin lyase-like"/>
    <property type="match status" value="2"/>
</dbReference>
<dbReference type="Gene3D" id="2.60.120.260">
    <property type="entry name" value="Galactose-binding domain-like"/>
    <property type="match status" value="1"/>
</dbReference>
<proteinExistence type="predicted"/>
<dbReference type="OrthoDB" id="7482115at2"/>
<dbReference type="Pfam" id="PF12708">
    <property type="entry name" value="Pect-lyase_RHGA_epim"/>
    <property type="match status" value="1"/>
</dbReference>
<keyword evidence="2" id="KW-0732">Signal</keyword>
<organism evidence="4 5">
    <name type="scientific">Kribbella antibiotica</name>
    <dbReference type="NCBI Taxonomy" id="190195"/>
    <lineage>
        <taxon>Bacteria</taxon>
        <taxon>Bacillati</taxon>
        <taxon>Actinomycetota</taxon>
        <taxon>Actinomycetes</taxon>
        <taxon>Propionibacteriales</taxon>
        <taxon>Kribbellaceae</taxon>
        <taxon>Kribbella</taxon>
    </lineage>
</organism>
<dbReference type="Gene3D" id="2.160.20.10">
    <property type="entry name" value="Single-stranded right-handed beta-helix, Pectin lyase-like"/>
    <property type="match status" value="2"/>
</dbReference>
<evidence type="ECO:0000313" key="4">
    <source>
        <dbReference type="EMBL" id="TDD45875.1"/>
    </source>
</evidence>
<feature type="signal peptide" evidence="2">
    <location>
        <begin position="1"/>
        <end position="27"/>
    </location>
</feature>
<dbReference type="InterPro" id="IPR000421">
    <property type="entry name" value="FA58C"/>
</dbReference>
<dbReference type="PROSITE" id="PS50022">
    <property type="entry name" value="FA58C_3"/>
    <property type="match status" value="1"/>
</dbReference>
<evidence type="ECO:0000256" key="1">
    <source>
        <dbReference type="SAM" id="MobiDB-lite"/>
    </source>
</evidence>
<dbReference type="InterPro" id="IPR044060">
    <property type="entry name" value="Bacterial_rp_domain"/>
</dbReference>
<evidence type="ECO:0000313" key="5">
    <source>
        <dbReference type="Proteomes" id="UP000295124"/>
    </source>
</evidence>
<gene>
    <name evidence="4" type="ORF">E1263_37740</name>
</gene>
<dbReference type="Pfam" id="PF00754">
    <property type="entry name" value="F5_F8_type_C"/>
    <property type="match status" value="1"/>
</dbReference>
<dbReference type="EMBL" id="SMKX01000190">
    <property type="protein sequence ID" value="TDD45875.1"/>
    <property type="molecule type" value="Genomic_DNA"/>
</dbReference>
<comment type="caution">
    <text evidence="4">The sequence shown here is derived from an EMBL/GenBank/DDBJ whole genome shotgun (WGS) entry which is preliminary data.</text>
</comment>
<accession>A0A4R4YLJ0</accession>
<protein>
    <submittedName>
        <fullName evidence="4">Coagulation factor 5/8 type domain-containing protein</fullName>
    </submittedName>
</protein>
<dbReference type="InterPro" id="IPR012334">
    <property type="entry name" value="Pectin_lyas_fold"/>
</dbReference>
<dbReference type="Gene3D" id="1.20.1270.90">
    <property type="entry name" value="AF1782-like"/>
    <property type="match status" value="1"/>
</dbReference>
<dbReference type="Pfam" id="PF18998">
    <property type="entry name" value="Flg_new_2"/>
    <property type="match status" value="1"/>
</dbReference>
<dbReference type="InterPro" id="IPR011050">
    <property type="entry name" value="Pectin_lyase_fold/virulence"/>
</dbReference>
<feature type="region of interest" description="Disordered" evidence="1">
    <location>
        <begin position="45"/>
        <end position="73"/>
    </location>
</feature>